<name>A0A1G2CBL7_9BACT</name>
<evidence type="ECO:0000313" key="3">
    <source>
        <dbReference type="EMBL" id="OGY98159.1"/>
    </source>
</evidence>
<dbReference type="Gene3D" id="1.10.10.10">
    <property type="entry name" value="Winged helix-like DNA-binding domain superfamily/Winged helix DNA-binding domain"/>
    <property type="match status" value="1"/>
</dbReference>
<organism evidence="3 4">
    <name type="scientific">Candidatus Liptonbacteria bacterium RIFCSPHIGHO2_12_FULL_60_13</name>
    <dbReference type="NCBI Taxonomy" id="1798648"/>
    <lineage>
        <taxon>Bacteria</taxon>
        <taxon>Candidatus Liptoniibacteriota</taxon>
    </lineage>
</organism>
<evidence type="ECO:0000259" key="2">
    <source>
        <dbReference type="PROSITE" id="PS51913"/>
    </source>
</evidence>
<dbReference type="EMBL" id="MHKY01000040">
    <property type="protein sequence ID" value="OGY98159.1"/>
    <property type="molecule type" value="Genomic_DNA"/>
</dbReference>
<dbReference type="GO" id="GO:0003700">
    <property type="term" value="F:DNA-binding transcription factor activity"/>
    <property type="evidence" value="ECO:0007669"/>
    <property type="project" value="InterPro"/>
</dbReference>
<dbReference type="InterPro" id="IPR007759">
    <property type="entry name" value="Asxl_HARE-HTH"/>
</dbReference>
<dbReference type="Proteomes" id="UP000178796">
    <property type="component" value="Unassembled WGS sequence"/>
</dbReference>
<comment type="caution">
    <text evidence="3">The sequence shown here is derived from an EMBL/GenBank/DDBJ whole genome shotgun (WGS) entry which is preliminary data.</text>
</comment>
<dbReference type="Pfam" id="PF04545">
    <property type="entry name" value="Sigma70_r4"/>
    <property type="match status" value="1"/>
</dbReference>
<reference evidence="3 4" key="1">
    <citation type="journal article" date="2016" name="Nat. Commun.">
        <title>Thousands of microbial genomes shed light on interconnected biogeochemical processes in an aquifer system.</title>
        <authorList>
            <person name="Anantharaman K."/>
            <person name="Brown C.T."/>
            <person name="Hug L.A."/>
            <person name="Sharon I."/>
            <person name="Castelle C.J."/>
            <person name="Probst A.J."/>
            <person name="Thomas B.C."/>
            <person name="Singh A."/>
            <person name="Wilkins M.J."/>
            <person name="Karaoz U."/>
            <person name="Brodie E.L."/>
            <person name="Williams K.H."/>
            <person name="Hubbard S.S."/>
            <person name="Banfield J.F."/>
        </authorList>
    </citation>
    <scope>NUCLEOTIDE SEQUENCE [LARGE SCALE GENOMIC DNA]</scope>
</reference>
<evidence type="ECO:0000313" key="4">
    <source>
        <dbReference type="Proteomes" id="UP000178796"/>
    </source>
</evidence>
<dbReference type="GO" id="GO:0006352">
    <property type="term" value="P:DNA-templated transcription initiation"/>
    <property type="evidence" value="ECO:0007669"/>
    <property type="project" value="InterPro"/>
</dbReference>
<feature type="domain" description="HTH HARE-type" evidence="2">
    <location>
        <begin position="217"/>
        <end position="281"/>
    </location>
</feature>
<dbReference type="PANTHER" id="PTHR30603">
    <property type="entry name" value="RNA POLYMERASE SIGMA FACTOR RPO"/>
    <property type="match status" value="1"/>
</dbReference>
<dbReference type="InterPro" id="IPR013324">
    <property type="entry name" value="RNA_pol_sigma_r3/r4-like"/>
</dbReference>
<dbReference type="SUPFAM" id="SSF88659">
    <property type="entry name" value="Sigma3 and sigma4 domains of RNA polymerase sigma factors"/>
    <property type="match status" value="1"/>
</dbReference>
<proteinExistence type="predicted"/>
<keyword evidence="1" id="KW-0804">Transcription</keyword>
<dbReference type="PROSITE" id="PS00716">
    <property type="entry name" value="SIGMA70_2"/>
    <property type="match status" value="1"/>
</dbReference>
<gene>
    <name evidence="3" type="ORF">A3E09_00225</name>
</gene>
<dbReference type="InterPro" id="IPR038087">
    <property type="entry name" value="RNAP_delta_N_dom_sf"/>
</dbReference>
<dbReference type="Gene3D" id="1.10.10.1250">
    <property type="entry name" value="RNA polymerase, subunit delta, N-terminal domain"/>
    <property type="match status" value="1"/>
</dbReference>
<sequence>MPMENTEKLIATLLSGLKPREKEVLGKRFGLRRKDFRTLAELGAQYGITRERVRQIEATGLAALRDKVRRGAGREFYAYLANHLGNVGGVRRADFFANDLRQALGCNLGEEQLHFLLEAHGALRYHPEDESCFAFWYADPGAWKAAANFIEKFKKYIGNRKEDLLTHKKFDELFAQAIKPHALKDFVGLNYLTVSKQFGTNIYGDFGLTEWPEISPKTMRDRAYLILKKHTKPLHFREIARLINEIRFDHKVAHPSTVHNELIKDGRFVLVGRGIYGLKELGFVPGTAKDVIKRVLKAKGPCSAEDVLSAVLKERFFKPNTVLLNLQNKKIFGRTPDGGYVIREA</sequence>
<dbReference type="PROSITE" id="PS51913">
    <property type="entry name" value="HTH_HARE"/>
    <property type="match status" value="1"/>
</dbReference>
<dbReference type="InterPro" id="IPR000943">
    <property type="entry name" value="RNA_pol_sigma70"/>
</dbReference>
<dbReference type="CDD" id="cd06171">
    <property type="entry name" value="Sigma70_r4"/>
    <property type="match status" value="1"/>
</dbReference>
<dbReference type="AlphaFoldDB" id="A0A1G2CBL7"/>
<accession>A0A1G2CBL7</accession>
<dbReference type="PANTHER" id="PTHR30603:SF47">
    <property type="entry name" value="RNA POLYMERASE SIGMA FACTOR SIGD, CHLOROPLASTIC"/>
    <property type="match status" value="1"/>
</dbReference>
<dbReference type="InterPro" id="IPR036388">
    <property type="entry name" value="WH-like_DNA-bd_sf"/>
</dbReference>
<dbReference type="InterPro" id="IPR050239">
    <property type="entry name" value="Sigma-70_RNA_pol_init_factors"/>
</dbReference>
<dbReference type="InterPro" id="IPR007630">
    <property type="entry name" value="RNA_pol_sigma70_r4"/>
</dbReference>
<dbReference type="PRINTS" id="PR00046">
    <property type="entry name" value="SIGMA70FCT"/>
</dbReference>
<evidence type="ECO:0000256" key="1">
    <source>
        <dbReference type="ARBA" id="ARBA00023163"/>
    </source>
</evidence>
<protein>
    <recommendedName>
        <fullName evidence="2">HTH HARE-type domain-containing protein</fullName>
    </recommendedName>
</protein>